<keyword evidence="2" id="KW-1185">Reference proteome</keyword>
<protein>
    <submittedName>
        <fullName evidence="1">Monovalent cation/H(+) antiporter subunit G</fullName>
    </submittedName>
</protein>
<evidence type="ECO:0000313" key="1">
    <source>
        <dbReference type="EMBL" id="MEJ7137685.1"/>
    </source>
</evidence>
<dbReference type="EMBL" id="JAWDIE010000005">
    <property type="protein sequence ID" value="MEJ7137685.1"/>
    <property type="molecule type" value="Genomic_DNA"/>
</dbReference>
<sequence length="113" mass="11917">MAELIQILMAALILVASVFLVLGAIGLVRLPTLYMRLHAPTLTATLGLGGLLLAALLLAWLQGRLGLAEVIITLLVFLGAPLVSSVLAQAALHQDVPTSPPPPDELLRGLRER</sequence>
<evidence type="ECO:0000313" key="2">
    <source>
        <dbReference type="Proteomes" id="UP001364695"/>
    </source>
</evidence>
<dbReference type="Proteomes" id="UP001364695">
    <property type="component" value="Unassembled WGS sequence"/>
</dbReference>
<reference evidence="1" key="1">
    <citation type="submission" date="2023-10" db="EMBL/GenBank/DDBJ databases">
        <title>Amphibacter perezi, gen. nov., sp. nov. a novel taxa of the family Comamonadaceae, class Betaproteobacteria isolated from the skin microbiota of Pelophylax perezi from different populations.</title>
        <authorList>
            <person name="Costa S."/>
            <person name="Proenca D.N."/>
            <person name="Lopes I."/>
            <person name="Morais P.V."/>
        </authorList>
    </citation>
    <scope>NUCLEOTIDE SEQUENCE</scope>
    <source>
        <strain evidence="1">SL12-8</strain>
    </source>
</reference>
<accession>A0ACC6P0G3</accession>
<organism evidence="1 2">
    <name type="scientific">Amphibiibacter pelophylacis</name>
    <dbReference type="NCBI Taxonomy" id="1799477"/>
    <lineage>
        <taxon>Bacteria</taxon>
        <taxon>Pseudomonadati</taxon>
        <taxon>Pseudomonadota</taxon>
        <taxon>Betaproteobacteria</taxon>
        <taxon>Burkholderiales</taxon>
        <taxon>Sphaerotilaceae</taxon>
        <taxon>Amphibiibacter</taxon>
    </lineage>
</organism>
<comment type="caution">
    <text evidence="1">The sequence shown here is derived from an EMBL/GenBank/DDBJ whole genome shotgun (WGS) entry which is preliminary data.</text>
</comment>
<gene>
    <name evidence="1" type="primary">mnhG</name>
    <name evidence="1" type="ORF">RV045_04465</name>
</gene>
<name>A0ACC6P0G3_9BURK</name>
<proteinExistence type="predicted"/>